<evidence type="ECO:0000313" key="2">
    <source>
        <dbReference type="Proteomes" id="UP000321085"/>
    </source>
</evidence>
<name>A0A512C2W8_9HYPH</name>
<evidence type="ECO:0000313" key="1">
    <source>
        <dbReference type="EMBL" id="GEO18377.1"/>
    </source>
</evidence>
<organism evidence="1 2">
    <name type="scientific">Microvirga aerophila</name>
    <dbReference type="NCBI Taxonomy" id="670291"/>
    <lineage>
        <taxon>Bacteria</taxon>
        <taxon>Pseudomonadati</taxon>
        <taxon>Pseudomonadota</taxon>
        <taxon>Alphaproteobacteria</taxon>
        <taxon>Hyphomicrobiales</taxon>
        <taxon>Methylobacteriaceae</taxon>
        <taxon>Microvirga</taxon>
    </lineage>
</organism>
<protein>
    <submittedName>
        <fullName evidence="1">Uncharacterized protein</fullName>
    </submittedName>
</protein>
<keyword evidence="2" id="KW-1185">Reference proteome</keyword>
<gene>
    <name evidence="1" type="ORF">MAE02_60730</name>
</gene>
<accession>A0A512C2W8</accession>
<proteinExistence type="predicted"/>
<dbReference type="EMBL" id="BJYU01000186">
    <property type="protein sequence ID" value="GEO18377.1"/>
    <property type="molecule type" value="Genomic_DNA"/>
</dbReference>
<reference evidence="1 2" key="1">
    <citation type="submission" date="2019-07" db="EMBL/GenBank/DDBJ databases">
        <title>Whole genome shotgun sequence of Microvirga aerophila NBRC 106136.</title>
        <authorList>
            <person name="Hosoyama A."/>
            <person name="Uohara A."/>
            <person name="Ohji S."/>
            <person name="Ichikawa N."/>
        </authorList>
    </citation>
    <scope>NUCLEOTIDE SEQUENCE [LARGE SCALE GENOMIC DNA]</scope>
    <source>
        <strain evidence="1 2">NBRC 106136</strain>
    </source>
</reference>
<sequence length="99" mass="11044">MEYSIVTGRYELAPMIGRVGLAIMAWTTLTPELQRQLVGEFSHIGGRLNGKQMEAFKSRIAALPESDRIVIAERLRDRYSAPTPGWVKSLGLEVEAGRQ</sequence>
<dbReference type="Proteomes" id="UP000321085">
    <property type="component" value="Unassembled WGS sequence"/>
</dbReference>
<comment type="caution">
    <text evidence="1">The sequence shown here is derived from an EMBL/GenBank/DDBJ whole genome shotgun (WGS) entry which is preliminary data.</text>
</comment>
<dbReference type="AlphaFoldDB" id="A0A512C2W8"/>